<keyword evidence="3" id="KW-1185">Reference proteome</keyword>
<evidence type="ECO:0000256" key="1">
    <source>
        <dbReference type="SAM" id="MobiDB-lite"/>
    </source>
</evidence>
<organism evidence="2 3">
    <name type="scientific">Botrimarina colliarenosi</name>
    <dbReference type="NCBI Taxonomy" id="2528001"/>
    <lineage>
        <taxon>Bacteria</taxon>
        <taxon>Pseudomonadati</taxon>
        <taxon>Planctomycetota</taxon>
        <taxon>Planctomycetia</taxon>
        <taxon>Pirellulales</taxon>
        <taxon>Lacipirellulaceae</taxon>
        <taxon>Botrimarina</taxon>
    </lineage>
</organism>
<name>A0A5C6AFA7_9BACT</name>
<dbReference type="Proteomes" id="UP000317421">
    <property type="component" value="Unassembled WGS sequence"/>
</dbReference>
<dbReference type="RefSeq" id="WP_146445404.1">
    <property type="nucleotide sequence ID" value="NZ_SJPR01000003.1"/>
</dbReference>
<evidence type="ECO:0000313" key="3">
    <source>
        <dbReference type="Proteomes" id="UP000317421"/>
    </source>
</evidence>
<reference evidence="2 3" key="1">
    <citation type="submission" date="2019-02" db="EMBL/GenBank/DDBJ databases">
        <title>Deep-cultivation of Planctomycetes and their phenomic and genomic characterization uncovers novel biology.</title>
        <authorList>
            <person name="Wiegand S."/>
            <person name="Jogler M."/>
            <person name="Boedeker C."/>
            <person name="Pinto D."/>
            <person name="Vollmers J."/>
            <person name="Rivas-Marin E."/>
            <person name="Kohn T."/>
            <person name="Peeters S.H."/>
            <person name="Heuer A."/>
            <person name="Rast P."/>
            <person name="Oberbeckmann S."/>
            <person name="Bunk B."/>
            <person name="Jeske O."/>
            <person name="Meyerdierks A."/>
            <person name="Storesund J.E."/>
            <person name="Kallscheuer N."/>
            <person name="Luecker S."/>
            <person name="Lage O.M."/>
            <person name="Pohl T."/>
            <person name="Merkel B.J."/>
            <person name="Hornburger P."/>
            <person name="Mueller R.-W."/>
            <person name="Bruemmer F."/>
            <person name="Labrenz M."/>
            <person name="Spormann A.M."/>
            <person name="Op Den Camp H."/>
            <person name="Overmann J."/>
            <person name="Amann R."/>
            <person name="Jetten M.S.M."/>
            <person name="Mascher T."/>
            <person name="Medema M.H."/>
            <person name="Devos D.P."/>
            <person name="Kaster A.-K."/>
            <person name="Ovreas L."/>
            <person name="Rohde M."/>
            <person name="Galperin M.Y."/>
            <person name="Jogler C."/>
        </authorList>
    </citation>
    <scope>NUCLEOTIDE SEQUENCE [LARGE SCALE GENOMIC DNA]</scope>
    <source>
        <strain evidence="2 3">Pla108</strain>
    </source>
</reference>
<gene>
    <name evidence="2" type="ORF">Pla108_26790</name>
</gene>
<dbReference type="EMBL" id="SJPR01000003">
    <property type="protein sequence ID" value="TWT96903.1"/>
    <property type="molecule type" value="Genomic_DNA"/>
</dbReference>
<comment type="caution">
    <text evidence="2">The sequence shown here is derived from an EMBL/GenBank/DDBJ whole genome shotgun (WGS) entry which is preliminary data.</text>
</comment>
<evidence type="ECO:0000313" key="2">
    <source>
        <dbReference type="EMBL" id="TWT96903.1"/>
    </source>
</evidence>
<feature type="region of interest" description="Disordered" evidence="1">
    <location>
        <begin position="1"/>
        <end position="35"/>
    </location>
</feature>
<dbReference type="AlphaFoldDB" id="A0A5C6AFA7"/>
<protein>
    <submittedName>
        <fullName evidence="2">Uncharacterized protein</fullName>
    </submittedName>
</protein>
<accession>A0A5C6AFA7</accession>
<sequence>MSASSFGDAPDLSRDFNAPSGELRPPIDAANWPTQDEVEHLSLADRPYTPGGDLEYNVHQAVRYERTSYTQQTVTGPAAGAPEELNFDKDFQSASGSLSPAALRAQIDKELGALAPGFDRAAGPDRGGPDR</sequence>
<proteinExistence type="predicted"/>